<reference evidence="1" key="1">
    <citation type="journal article" date="2015" name="Nature">
        <title>Complex archaea that bridge the gap between prokaryotes and eukaryotes.</title>
        <authorList>
            <person name="Spang A."/>
            <person name="Saw J.H."/>
            <person name="Jorgensen S.L."/>
            <person name="Zaremba-Niedzwiedzka K."/>
            <person name="Martijn J."/>
            <person name="Lind A.E."/>
            <person name="van Eijk R."/>
            <person name="Schleper C."/>
            <person name="Guy L."/>
            <person name="Ettema T.J."/>
        </authorList>
    </citation>
    <scope>NUCLEOTIDE SEQUENCE</scope>
</reference>
<proteinExistence type="predicted"/>
<accession>A0A0F9PIA1</accession>
<comment type="caution">
    <text evidence="1">The sequence shown here is derived from an EMBL/GenBank/DDBJ whole genome shotgun (WGS) entry which is preliminary data.</text>
</comment>
<dbReference type="AlphaFoldDB" id="A0A0F9PIA1"/>
<dbReference type="Gene3D" id="2.60.120.200">
    <property type="match status" value="1"/>
</dbReference>
<dbReference type="InterPro" id="IPR013320">
    <property type="entry name" value="ConA-like_dom_sf"/>
</dbReference>
<name>A0A0F9PIA1_9ZZZZ</name>
<evidence type="ECO:0000313" key="1">
    <source>
        <dbReference type="EMBL" id="KKM93052.1"/>
    </source>
</evidence>
<dbReference type="Pfam" id="PF13385">
    <property type="entry name" value="Laminin_G_3"/>
    <property type="match status" value="1"/>
</dbReference>
<sequence length="306" mass="33172">MTKVTAPAFSFGAQGSLGGSLPFTRRHGQRIAGRIPTHPDARTLPQVYRRWLFRDAAFYWTSLTPAQRAVWEAAPRPSPMSAWNYFLSTYLKAPIDLVLWLRLDTVSNTVAPDSSGHGNDGAISGPTRVAAVVDHGRLFSGAADDIPVPSDPSLTPSAAFTLMCWVKAGVPFTTLTLPMVFFWKFTPTLGYLWGVGNAPGNLVFVTADGGLAQALLGFAWSDLDWHHVAVTYDGALATSYVDGLFHASSAAVRPSVSDSLTPLSFALQGVRDYDSTLDDIRIYSRSLTAQQIYVIARTQTFPVITS</sequence>
<protein>
    <recommendedName>
        <fullName evidence="2">LamG-like jellyroll fold domain-containing protein</fullName>
    </recommendedName>
</protein>
<dbReference type="EMBL" id="LAZR01006317">
    <property type="protein sequence ID" value="KKM93052.1"/>
    <property type="molecule type" value="Genomic_DNA"/>
</dbReference>
<organism evidence="1">
    <name type="scientific">marine sediment metagenome</name>
    <dbReference type="NCBI Taxonomy" id="412755"/>
    <lineage>
        <taxon>unclassified sequences</taxon>
        <taxon>metagenomes</taxon>
        <taxon>ecological metagenomes</taxon>
    </lineage>
</organism>
<gene>
    <name evidence="1" type="ORF">LCGC14_1212280</name>
</gene>
<dbReference type="SUPFAM" id="SSF49899">
    <property type="entry name" value="Concanavalin A-like lectins/glucanases"/>
    <property type="match status" value="1"/>
</dbReference>
<evidence type="ECO:0008006" key="2">
    <source>
        <dbReference type="Google" id="ProtNLM"/>
    </source>
</evidence>